<dbReference type="EMBL" id="CAUYUJ010002202">
    <property type="protein sequence ID" value="CAK0799677.1"/>
    <property type="molecule type" value="Genomic_DNA"/>
</dbReference>
<reference evidence="1" key="1">
    <citation type="submission" date="2023-10" db="EMBL/GenBank/DDBJ databases">
        <authorList>
            <person name="Chen Y."/>
            <person name="Shah S."/>
            <person name="Dougan E. K."/>
            <person name="Thang M."/>
            <person name="Chan C."/>
        </authorList>
    </citation>
    <scope>NUCLEOTIDE SEQUENCE [LARGE SCALE GENOMIC DNA]</scope>
</reference>
<organism evidence="1 2">
    <name type="scientific">Prorocentrum cordatum</name>
    <dbReference type="NCBI Taxonomy" id="2364126"/>
    <lineage>
        <taxon>Eukaryota</taxon>
        <taxon>Sar</taxon>
        <taxon>Alveolata</taxon>
        <taxon>Dinophyceae</taxon>
        <taxon>Prorocentrales</taxon>
        <taxon>Prorocentraceae</taxon>
        <taxon>Prorocentrum</taxon>
    </lineage>
</organism>
<accession>A0ABN9Q5G3</accession>
<proteinExistence type="predicted"/>
<protein>
    <recommendedName>
        <fullName evidence="3">FACT complex subunit</fullName>
    </recommendedName>
</protein>
<sequence>MLRHRGGVYQLVCKTLKRRAAASELNEVRAAQVQGARNSPIGASSISGSTIGVRTIFAGKVATQSGVGIAIDMSNVQKDICVNSFGRGHFFVRVVTISIFRENTSEMISIRRTSLASLRRTVTSRITRGSVRSTSCGLTVFEVGQLQLEIDVVQVGLVTSHSSWRLRERSSRAPTRR</sequence>
<keyword evidence="2" id="KW-1185">Reference proteome</keyword>
<dbReference type="Proteomes" id="UP001189429">
    <property type="component" value="Unassembled WGS sequence"/>
</dbReference>
<evidence type="ECO:0008006" key="3">
    <source>
        <dbReference type="Google" id="ProtNLM"/>
    </source>
</evidence>
<comment type="caution">
    <text evidence="1">The sequence shown here is derived from an EMBL/GenBank/DDBJ whole genome shotgun (WGS) entry which is preliminary data.</text>
</comment>
<gene>
    <name evidence="1" type="ORF">PCOR1329_LOCUS8039</name>
</gene>
<evidence type="ECO:0000313" key="1">
    <source>
        <dbReference type="EMBL" id="CAK0799677.1"/>
    </source>
</evidence>
<name>A0ABN9Q5G3_9DINO</name>
<evidence type="ECO:0000313" key="2">
    <source>
        <dbReference type="Proteomes" id="UP001189429"/>
    </source>
</evidence>